<protein>
    <recommendedName>
        <fullName evidence="4">Lipocalin-like domain-containing protein</fullName>
    </recommendedName>
</protein>
<dbReference type="RefSeq" id="WP_343887735.1">
    <property type="nucleotide sequence ID" value="NZ_BAAAEH010000005.1"/>
</dbReference>
<sequence length="259" mass="27700">MKVLLIGLAALQLGAAQPAESVFNGTWKVDTSSLSFPAKPDIILLANGLYRRGGGDDPMIKADGRFHRTAGDGYIDEVAVDILDRHRVRETDRLRGRIVYRTTYSISADGGTMTSRTSDLTKPDGKPNNSETISKRVGRPDRAAHLISGSWQAFKLNVASSAYLTWTLKLDGRAFSSSSSNGWGFTAIIDGPPAPVSGDEGGMKSVTMPAKNIIVETSSGDGVVGGVMTLEVMPDGKSIKATARNVSEGTTRTFMLYKQ</sequence>
<evidence type="ECO:0000256" key="1">
    <source>
        <dbReference type="SAM" id="MobiDB-lite"/>
    </source>
</evidence>
<gene>
    <name evidence="2" type="ORF">ABC974_00865</name>
</gene>
<accession>A0ABU9XX87</accession>
<feature type="region of interest" description="Disordered" evidence="1">
    <location>
        <begin position="110"/>
        <end position="137"/>
    </location>
</feature>
<keyword evidence="3" id="KW-1185">Reference proteome</keyword>
<evidence type="ECO:0000313" key="2">
    <source>
        <dbReference type="EMBL" id="MEN2788166.1"/>
    </source>
</evidence>
<comment type="caution">
    <text evidence="2">The sequence shown here is derived from an EMBL/GenBank/DDBJ whole genome shotgun (WGS) entry which is preliminary data.</text>
</comment>
<organism evidence="2 3">
    <name type="scientific">Sphingomonas oligophenolica</name>
    <dbReference type="NCBI Taxonomy" id="301154"/>
    <lineage>
        <taxon>Bacteria</taxon>
        <taxon>Pseudomonadati</taxon>
        <taxon>Pseudomonadota</taxon>
        <taxon>Alphaproteobacteria</taxon>
        <taxon>Sphingomonadales</taxon>
        <taxon>Sphingomonadaceae</taxon>
        <taxon>Sphingomonas</taxon>
    </lineage>
</organism>
<evidence type="ECO:0008006" key="4">
    <source>
        <dbReference type="Google" id="ProtNLM"/>
    </source>
</evidence>
<dbReference type="Proteomes" id="UP001419910">
    <property type="component" value="Unassembled WGS sequence"/>
</dbReference>
<dbReference type="EMBL" id="JBDIME010000001">
    <property type="protein sequence ID" value="MEN2788166.1"/>
    <property type="molecule type" value="Genomic_DNA"/>
</dbReference>
<evidence type="ECO:0000313" key="3">
    <source>
        <dbReference type="Proteomes" id="UP001419910"/>
    </source>
</evidence>
<name>A0ABU9XX87_9SPHN</name>
<proteinExistence type="predicted"/>
<reference evidence="2 3" key="1">
    <citation type="submission" date="2024-05" db="EMBL/GenBank/DDBJ databases">
        <authorList>
            <person name="Liu Q."/>
            <person name="Xin Y.-H."/>
        </authorList>
    </citation>
    <scope>NUCLEOTIDE SEQUENCE [LARGE SCALE GENOMIC DNA]</scope>
    <source>
        <strain evidence="2 3">CGMCC 1.10181</strain>
    </source>
</reference>